<evidence type="ECO:0000313" key="4">
    <source>
        <dbReference type="Proteomes" id="UP001233172"/>
    </source>
</evidence>
<evidence type="ECO:0000259" key="2">
    <source>
        <dbReference type="PROSITE" id="PS50011"/>
    </source>
</evidence>
<evidence type="ECO:0000256" key="1">
    <source>
        <dbReference type="SAM" id="MobiDB-lite"/>
    </source>
</evidence>
<dbReference type="SUPFAM" id="SSF56112">
    <property type="entry name" value="Protein kinase-like (PK-like)"/>
    <property type="match status" value="1"/>
</dbReference>
<reference evidence="3" key="2">
    <citation type="submission" date="2023-04" db="EMBL/GenBank/DDBJ databases">
        <authorList>
            <person name="Bu L."/>
            <person name="Lu L."/>
            <person name="Laidemitt M.R."/>
            <person name="Zhang S.M."/>
            <person name="Mutuku M."/>
            <person name="Mkoji G."/>
            <person name="Steinauer M."/>
            <person name="Loker E.S."/>
        </authorList>
    </citation>
    <scope>NUCLEOTIDE SEQUENCE</scope>
    <source>
        <strain evidence="3">KasaAsao</strain>
        <tissue evidence="3">Whole Snail</tissue>
    </source>
</reference>
<dbReference type="GO" id="GO:0044773">
    <property type="term" value="P:mitotic DNA damage checkpoint signaling"/>
    <property type="evidence" value="ECO:0007669"/>
    <property type="project" value="TreeGrafter"/>
</dbReference>
<dbReference type="PROSITE" id="PS50011">
    <property type="entry name" value="PROTEIN_KINASE_DOM"/>
    <property type="match status" value="1"/>
</dbReference>
<dbReference type="PANTHER" id="PTHR44167:SF24">
    <property type="entry name" value="SERINE_THREONINE-PROTEIN KINASE CHK2"/>
    <property type="match status" value="1"/>
</dbReference>
<accession>A0AAD8BKI4</accession>
<evidence type="ECO:0000313" key="3">
    <source>
        <dbReference type="EMBL" id="KAK0055822.1"/>
    </source>
</evidence>
<feature type="domain" description="Protein kinase" evidence="2">
    <location>
        <begin position="212"/>
        <end position="502"/>
    </location>
</feature>
<dbReference type="CDD" id="cd00180">
    <property type="entry name" value="PKc"/>
    <property type="match status" value="1"/>
</dbReference>
<protein>
    <submittedName>
        <fullName evidence="3">Phosphorylase b kinase gamma catalytic chain liver/testis isoform</fullName>
    </submittedName>
</protein>
<feature type="region of interest" description="Disordered" evidence="1">
    <location>
        <begin position="569"/>
        <end position="589"/>
    </location>
</feature>
<keyword evidence="4" id="KW-1185">Reference proteome</keyword>
<reference evidence="3" key="1">
    <citation type="journal article" date="2023" name="PLoS Negl. Trop. Dis.">
        <title>A genome sequence for Biomphalaria pfeifferi, the major vector snail for the human-infecting parasite Schistosoma mansoni.</title>
        <authorList>
            <person name="Bu L."/>
            <person name="Lu L."/>
            <person name="Laidemitt M.R."/>
            <person name="Zhang S.M."/>
            <person name="Mutuku M."/>
            <person name="Mkoji G."/>
            <person name="Steinauer M."/>
            <person name="Loker E.S."/>
        </authorList>
    </citation>
    <scope>NUCLEOTIDE SEQUENCE</scope>
    <source>
        <strain evidence="3">KasaAsao</strain>
    </source>
</reference>
<sequence>QEMDARWGRTSPIAMATGGSGPSLMVIGNRPLVNIFNAQTDDYDGLVISKSRTSNSHLEYFNFKASKGNVFNIADKFQGQDIDRKGMIKTCPEEDKMIESERWFQPVQVQQQPELNQHFDLGEKLLSKTQVKKKEILLPESRDLSHKAAQKRCASEDQWKEEMFEGIQTINLRQTDREQAHELIESINLKQQTEAKCISFDQQKFSTFENLIEEKEAKNSGSFGEVCKVKDSLTCSSLIRKKIKDKIEANEVEVPIQFLHRPNLCAVLGLYFDCKDTYVIQEDAGYSLRQLGSNLDFRKKLLHQPDITVKIVFDIFQGLAILETHNIVHCDIKPENVCLKFNSDGSHTAKIIDFGSCKTPKDKMNYIGLTPEYLPPSINQFLCLAMQKKLTQSTVHPRLTVKDDVWGAGMVTLYIEKGEHPVIKYFTGHQDYPRDQNVMTLRVEVMKKTAELRNPLPKYFNTDKPVLDDLLANVLSVDPNLRWTSSAAVTFLKAKLNPEPKLKRQKQEVLDQPKFEHNLIKRDNSVEDVDLKACKGVHLPFSASSPREEELLFGNKFGAAFRLKQEFQSISPHQTTPAHQSNVQKRQSDPDMTQNVLVPQPLFHQASTHNLTSKSFPQRKQPFSETHPLQQATFFPMSQKQVSNPQKMLASTFHPVSPQLRKQVLSAEEDMEYEDLVQSFFNSDDQVIDRKQPHSYRVSHVLGGATFQKLETPALRVAEQKLETPAMAEQNNFLTELGNIPDMVALLEEEGGRIKIKGRRRSKKE</sequence>
<feature type="non-terminal residue" evidence="3">
    <location>
        <position position="765"/>
    </location>
</feature>
<dbReference type="EMBL" id="JASAOG010000066">
    <property type="protein sequence ID" value="KAK0055822.1"/>
    <property type="molecule type" value="Genomic_DNA"/>
</dbReference>
<dbReference type="Gene3D" id="1.10.510.10">
    <property type="entry name" value="Transferase(Phosphotransferase) domain 1"/>
    <property type="match status" value="1"/>
</dbReference>
<comment type="caution">
    <text evidence="3">The sequence shown here is derived from an EMBL/GenBank/DDBJ whole genome shotgun (WGS) entry which is preliminary data.</text>
</comment>
<dbReference type="InterPro" id="IPR008271">
    <property type="entry name" value="Ser/Thr_kinase_AS"/>
</dbReference>
<dbReference type="GO" id="GO:0004674">
    <property type="term" value="F:protein serine/threonine kinase activity"/>
    <property type="evidence" value="ECO:0007669"/>
    <property type="project" value="TreeGrafter"/>
</dbReference>
<dbReference type="GO" id="GO:0005634">
    <property type="term" value="C:nucleus"/>
    <property type="evidence" value="ECO:0007669"/>
    <property type="project" value="TreeGrafter"/>
</dbReference>
<keyword evidence="3" id="KW-0808">Transferase</keyword>
<dbReference type="AlphaFoldDB" id="A0AAD8BKI4"/>
<dbReference type="InterPro" id="IPR011009">
    <property type="entry name" value="Kinase-like_dom_sf"/>
</dbReference>
<keyword evidence="3" id="KW-0418">Kinase</keyword>
<dbReference type="PANTHER" id="PTHR44167">
    <property type="entry name" value="OVARIAN-SPECIFIC SERINE/THREONINE-PROTEIN KINASE LOK-RELATED"/>
    <property type="match status" value="1"/>
</dbReference>
<dbReference type="Pfam" id="PF00069">
    <property type="entry name" value="Pkinase"/>
    <property type="match status" value="1"/>
</dbReference>
<dbReference type="PROSITE" id="PS00108">
    <property type="entry name" value="PROTEIN_KINASE_ST"/>
    <property type="match status" value="1"/>
</dbReference>
<name>A0AAD8BKI4_BIOPF</name>
<proteinExistence type="predicted"/>
<organism evidence="3 4">
    <name type="scientific">Biomphalaria pfeifferi</name>
    <name type="common">Bloodfluke planorb</name>
    <name type="synonym">Freshwater snail</name>
    <dbReference type="NCBI Taxonomy" id="112525"/>
    <lineage>
        <taxon>Eukaryota</taxon>
        <taxon>Metazoa</taxon>
        <taxon>Spiralia</taxon>
        <taxon>Lophotrochozoa</taxon>
        <taxon>Mollusca</taxon>
        <taxon>Gastropoda</taxon>
        <taxon>Heterobranchia</taxon>
        <taxon>Euthyneura</taxon>
        <taxon>Panpulmonata</taxon>
        <taxon>Hygrophila</taxon>
        <taxon>Lymnaeoidea</taxon>
        <taxon>Planorbidae</taxon>
        <taxon>Biomphalaria</taxon>
    </lineage>
</organism>
<dbReference type="Proteomes" id="UP001233172">
    <property type="component" value="Unassembled WGS sequence"/>
</dbReference>
<dbReference type="GO" id="GO:0005737">
    <property type="term" value="C:cytoplasm"/>
    <property type="evidence" value="ECO:0007669"/>
    <property type="project" value="TreeGrafter"/>
</dbReference>
<dbReference type="GO" id="GO:0005524">
    <property type="term" value="F:ATP binding"/>
    <property type="evidence" value="ECO:0007669"/>
    <property type="project" value="InterPro"/>
</dbReference>
<dbReference type="InterPro" id="IPR000719">
    <property type="entry name" value="Prot_kinase_dom"/>
</dbReference>
<gene>
    <name evidence="3" type="ORF">Bpfe_014691</name>
</gene>
<dbReference type="SMART" id="SM00220">
    <property type="entry name" value="S_TKc"/>
    <property type="match status" value="1"/>
</dbReference>